<evidence type="ECO:0000256" key="5">
    <source>
        <dbReference type="ARBA" id="ARBA00023136"/>
    </source>
</evidence>
<dbReference type="EMBL" id="QJSQ01000014">
    <property type="protein sequence ID" value="PYE21382.1"/>
    <property type="molecule type" value="Genomic_DNA"/>
</dbReference>
<keyword evidence="5 6" id="KW-0472">Membrane</keyword>
<dbReference type="Proteomes" id="UP000247772">
    <property type="component" value="Unassembled WGS sequence"/>
</dbReference>
<name>A0A2V4TSI6_9BURK</name>
<keyword evidence="4 6" id="KW-1133">Transmembrane helix</keyword>
<dbReference type="Pfam" id="PF00482">
    <property type="entry name" value="T2SSF"/>
    <property type="match status" value="1"/>
</dbReference>
<organism evidence="8 9">
    <name type="scientific">Paraburkholderia silvatlantica</name>
    <dbReference type="NCBI Taxonomy" id="321895"/>
    <lineage>
        <taxon>Bacteria</taxon>
        <taxon>Pseudomonadati</taxon>
        <taxon>Pseudomonadota</taxon>
        <taxon>Betaproteobacteria</taxon>
        <taxon>Burkholderiales</taxon>
        <taxon>Burkholderiaceae</taxon>
        <taxon>Paraburkholderia</taxon>
    </lineage>
</organism>
<feature type="transmembrane region" description="Helical" evidence="6">
    <location>
        <begin position="123"/>
        <end position="141"/>
    </location>
</feature>
<dbReference type="InterPro" id="IPR042094">
    <property type="entry name" value="T2SS_GspF_sf"/>
</dbReference>
<evidence type="ECO:0000256" key="6">
    <source>
        <dbReference type="SAM" id="Phobius"/>
    </source>
</evidence>
<dbReference type="GO" id="GO:0005886">
    <property type="term" value="C:plasma membrane"/>
    <property type="evidence" value="ECO:0007669"/>
    <property type="project" value="UniProtKB-SubCell"/>
</dbReference>
<dbReference type="PANTHER" id="PTHR35007">
    <property type="entry name" value="INTEGRAL MEMBRANE PROTEIN-RELATED"/>
    <property type="match status" value="1"/>
</dbReference>
<feature type="transmembrane region" description="Helical" evidence="6">
    <location>
        <begin position="297"/>
        <end position="317"/>
    </location>
</feature>
<evidence type="ECO:0000256" key="4">
    <source>
        <dbReference type="ARBA" id="ARBA00022989"/>
    </source>
</evidence>
<reference evidence="8 9" key="1">
    <citation type="submission" date="2018-06" db="EMBL/GenBank/DDBJ databases">
        <title>Genomic Encyclopedia of Type Strains, Phase IV (KMG-V): Genome sequencing to study the core and pangenomes of soil and plant-associated prokaryotes.</title>
        <authorList>
            <person name="Whitman W."/>
        </authorList>
    </citation>
    <scope>NUCLEOTIDE SEQUENCE [LARGE SCALE GENOMIC DNA]</scope>
    <source>
        <strain evidence="8 9">SRCL-318</strain>
    </source>
</reference>
<keyword evidence="2" id="KW-1003">Cell membrane</keyword>
<comment type="subcellular location">
    <subcellularLocation>
        <location evidence="1">Cell membrane</location>
        <topology evidence="1">Multi-pass membrane protein</topology>
    </subcellularLocation>
</comment>
<dbReference type="RefSeq" id="WP_110855762.1">
    <property type="nucleotide sequence ID" value="NZ_QJSQ01000014.1"/>
</dbReference>
<evidence type="ECO:0000259" key="7">
    <source>
        <dbReference type="Pfam" id="PF00482"/>
    </source>
</evidence>
<evidence type="ECO:0000256" key="2">
    <source>
        <dbReference type="ARBA" id="ARBA00022475"/>
    </source>
</evidence>
<feature type="transmembrane region" description="Helical" evidence="6">
    <location>
        <begin position="99"/>
        <end position="117"/>
    </location>
</feature>
<evidence type="ECO:0000313" key="9">
    <source>
        <dbReference type="Proteomes" id="UP000247772"/>
    </source>
</evidence>
<dbReference type="AlphaFoldDB" id="A0A2V4TSI6"/>
<evidence type="ECO:0000256" key="3">
    <source>
        <dbReference type="ARBA" id="ARBA00022692"/>
    </source>
</evidence>
<protein>
    <submittedName>
        <fullName evidence="8">Tight adherence protein B</fullName>
    </submittedName>
</protein>
<dbReference type="InterPro" id="IPR018076">
    <property type="entry name" value="T2SS_GspF_dom"/>
</dbReference>
<feature type="domain" description="Type II secretion system protein GspF" evidence="7">
    <location>
        <begin position="158"/>
        <end position="280"/>
    </location>
</feature>
<dbReference type="PANTHER" id="PTHR35007:SF1">
    <property type="entry name" value="PILUS ASSEMBLY PROTEIN"/>
    <property type="match status" value="1"/>
</dbReference>
<gene>
    <name evidence="8" type="ORF">C7410_11423</name>
</gene>
<proteinExistence type="predicted"/>
<comment type="caution">
    <text evidence="8">The sequence shown here is derived from an EMBL/GenBank/DDBJ whole genome shotgun (WGS) entry which is preliminary data.</text>
</comment>
<evidence type="ECO:0000256" key="1">
    <source>
        <dbReference type="ARBA" id="ARBA00004651"/>
    </source>
</evidence>
<dbReference type="OrthoDB" id="597333at2"/>
<keyword evidence="3 6" id="KW-0812">Transmembrane</keyword>
<feature type="transmembrane region" description="Helical" evidence="6">
    <location>
        <begin position="260"/>
        <end position="285"/>
    </location>
</feature>
<evidence type="ECO:0000313" key="8">
    <source>
        <dbReference type="EMBL" id="PYE21382.1"/>
    </source>
</evidence>
<dbReference type="Gene3D" id="1.20.81.30">
    <property type="entry name" value="Type II secretion system (T2SS), domain F"/>
    <property type="match status" value="1"/>
</dbReference>
<sequence length="325" mass="35409">MSTTFILAILLLFVAVVLASQGAWEWWNSRHGAVARRLESRIEAVATGGVGRKEAMSILKARKLDGSTFGQRMLLLVPGIRSFEAWVQQSGISWTASRVIAMCALMPVVVIVAGIFIRVPLAMLASAAASSTLMPLMYVRYRRTKRMRRFQKQLPDACDMLARALRSGHAFSGAIDLVGTEFADPMGAEFRTTFDEINYGVSLNEALTALAQRVPVGDLRYLVIAVLIQRETGGNLAELLDGIASLVRERFKLFDKVRVLAAEGVLSARVLGLLPVVTGGAISLVNPGFLEVLWRDPAGVTMLEAGSALLVAGMIWGRRIVRIRV</sequence>
<accession>A0A2V4TSI6</accession>